<evidence type="ECO:0000259" key="2">
    <source>
        <dbReference type="Pfam" id="PF07859"/>
    </source>
</evidence>
<comment type="caution">
    <text evidence="3">The sequence shown here is derived from an EMBL/GenBank/DDBJ whole genome shotgun (WGS) entry which is preliminary data.</text>
</comment>
<sequence>MLWLRTLIPAVRLGAGSPDLAPVLVRGYVLLVPFFGGTVLTTSEAEGPKDAFLNLELIDRFWRLSVPIGETTDHPLINPFGPMSRSLEHLTLDPILLVVAGSDLLKGLCGEMEEDRIC</sequence>
<dbReference type="SUPFAM" id="SSF53474">
    <property type="entry name" value="alpha/beta-Hydrolases"/>
    <property type="match status" value="1"/>
</dbReference>
<evidence type="ECO:0000256" key="1">
    <source>
        <dbReference type="ARBA" id="ARBA00010515"/>
    </source>
</evidence>
<evidence type="ECO:0000313" key="4">
    <source>
        <dbReference type="Proteomes" id="UP001396334"/>
    </source>
</evidence>
<name>A0ABR2SWK2_9ROSI</name>
<accession>A0ABR2SWK2</accession>
<dbReference type="Pfam" id="PF07859">
    <property type="entry name" value="Abhydrolase_3"/>
    <property type="match status" value="1"/>
</dbReference>
<dbReference type="Proteomes" id="UP001396334">
    <property type="component" value="Unassembled WGS sequence"/>
</dbReference>
<comment type="similarity">
    <text evidence="1">Belongs to the 'GDXG' lipolytic enzyme family.</text>
</comment>
<evidence type="ECO:0000313" key="3">
    <source>
        <dbReference type="EMBL" id="KAK9029333.1"/>
    </source>
</evidence>
<reference evidence="3 4" key="1">
    <citation type="journal article" date="2024" name="G3 (Bethesda)">
        <title>Genome assembly of Hibiscus sabdariffa L. provides insights into metabolisms of medicinal natural products.</title>
        <authorList>
            <person name="Kim T."/>
        </authorList>
    </citation>
    <scope>NUCLEOTIDE SEQUENCE [LARGE SCALE GENOMIC DNA]</scope>
    <source>
        <strain evidence="3">TK-2024</strain>
        <tissue evidence="3">Old leaves</tissue>
    </source>
</reference>
<dbReference type="InterPro" id="IPR029058">
    <property type="entry name" value="AB_hydrolase_fold"/>
</dbReference>
<dbReference type="InterPro" id="IPR013094">
    <property type="entry name" value="AB_hydrolase_3"/>
</dbReference>
<gene>
    <name evidence="3" type="ORF">V6N11_026452</name>
</gene>
<protein>
    <recommendedName>
        <fullName evidence="2">Alpha/beta hydrolase fold-3 domain-containing protein</fullName>
    </recommendedName>
</protein>
<proteinExistence type="inferred from homology"/>
<keyword evidence="4" id="KW-1185">Reference proteome</keyword>
<dbReference type="EMBL" id="JBBPBN010000011">
    <property type="protein sequence ID" value="KAK9029333.1"/>
    <property type="molecule type" value="Genomic_DNA"/>
</dbReference>
<feature type="domain" description="Alpha/beta hydrolase fold-3" evidence="2">
    <location>
        <begin position="19"/>
        <end position="106"/>
    </location>
</feature>
<dbReference type="Gene3D" id="3.40.50.1820">
    <property type="entry name" value="alpha/beta hydrolase"/>
    <property type="match status" value="1"/>
</dbReference>
<organism evidence="3 4">
    <name type="scientific">Hibiscus sabdariffa</name>
    <name type="common">roselle</name>
    <dbReference type="NCBI Taxonomy" id="183260"/>
    <lineage>
        <taxon>Eukaryota</taxon>
        <taxon>Viridiplantae</taxon>
        <taxon>Streptophyta</taxon>
        <taxon>Embryophyta</taxon>
        <taxon>Tracheophyta</taxon>
        <taxon>Spermatophyta</taxon>
        <taxon>Magnoliopsida</taxon>
        <taxon>eudicotyledons</taxon>
        <taxon>Gunneridae</taxon>
        <taxon>Pentapetalae</taxon>
        <taxon>rosids</taxon>
        <taxon>malvids</taxon>
        <taxon>Malvales</taxon>
        <taxon>Malvaceae</taxon>
        <taxon>Malvoideae</taxon>
        <taxon>Hibiscus</taxon>
    </lineage>
</organism>